<evidence type="ECO:0000259" key="1">
    <source>
        <dbReference type="PROSITE" id="PS50181"/>
    </source>
</evidence>
<dbReference type="InterPro" id="IPR036047">
    <property type="entry name" value="F-box-like_dom_sf"/>
</dbReference>
<sequence>MFWRGANGDTEYLPDELLWSAIVQLRGEDLNELELVNRHCARFITNDLLWRELVCRRWNVPGKQSARMRNSKTSWRSIYNNWRSVKRIPSSRYSGQRSAVFAYASIPNVAGMWVCVKPTEDCKVSRNNKMALRITIQNLNARSIQVDLSSLNVKFKDDAFRFKLPNCVNVDSHTLSVKLLYYHQLYGSNAQFYGIGKGENEIRKCLSLKV</sequence>
<evidence type="ECO:0000313" key="2">
    <source>
        <dbReference type="EMBL" id="CAD8817742.1"/>
    </source>
</evidence>
<accession>A0A7S0ZCP3</accession>
<dbReference type="AlphaFoldDB" id="A0A7S0ZCP3"/>
<dbReference type="EMBL" id="HBFP01002994">
    <property type="protein sequence ID" value="CAD8817742.1"/>
    <property type="molecule type" value="Transcribed_RNA"/>
</dbReference>
<dbReference type="InterPro" id="IPR001810">
    <property type="entry name" value="F-box_dom"/>
</dbReference>
<dbReference type="SUPFAM" id="SSF81383">
    <property type="entry name" value="F-box domain"/>
    <property type="match status" value="1"/>
</dbReference>
<reference evidence="2" key="1">
    <citation type="submission" date="2021-01" db="EMBL/GenBank/DDBJ databases">
        <authorList>
            <person name="Corre E."/>
            <person name="Pelletier E."/>
            <person name="Niang G."/>
            <person name="Scheremetjew M."/>
            <person name="Finn R."/>
            <person name="Kale V."/>
            <person name="Holt S."/>
            <person name="Cochrane G."/>
            <person name="Meng A."/>
            <person name="Brown T."/>
            <person name="Cohen L."/>
        </authorList>
    </citation>
    <scope>NUCLEOTIDE SEQUENCE</scope>
    <source>
        <strain evidence="2">CCMP3278</strain>
    </source>
</reference>
<feature type="domain" description="F-box" evidence="1">
    <location>
        <begin position="7"/>
        <end position="53"/>
    </location>
</feature>
<proteinExistence type="predicted"/>
<name>A0A7S0ZCP3_9RHOD</name>
<organism evidence="2">
    <name type="scientific">Timspurckia oligopyrenoides</name>
    <dbReference type="NCBI Taxonomy" id="708627"/>
    <lineage>
        <taxon>Eukaryota</taxon>
        <taxon>Rhodophyta</taxon>
        <taxon>Bangiophyceae</taxon>
        <taxon>Porphyridiales</taxon>
        <taxon>Porphyridiaceae</taxon>
        <taxon>Timspurckia</taxon>
    </lineage>
</organism>
<dbReference type="PROSITE" id="PS50181">
    <property type="entry name" value="FBOX"/>
    <property type="match status" value="1"/>
</dbReference>
<protein>
    <recommendedName>
        <fullName evidence="1">F-box domain-containing protein</fullName>
    </recommendedName>
</protein>
<dbReference type="Gene3D" id="1.20.1280.50">
    <property type="match status" value="1"/>
</dbReference>
<gene>
    <name evidence="2" type="ORF">TOLI1172_LOCUS2131</name>
</gene>